<name>A0AAV7VV64_PLEWA</name>
<gene>
    <name evidence="2" type="ORF">NDU88_008029</name>
</gene>
<dbReference type="EMBL" id="JANPWB010000003">
    <property type="protein sequence ID" value="KAJ1204248.1"/>
    <property type="molecule type" value="Genomic_DNA"/>
</dbReference>
<sequence>MHRQGQGPAKQRLVLQVQQFGKQVSAFAPVQHGAEDILQCSGKLGVGVNEQRQPPALGTATNARQKLTLKPQGPHLSKELNQPEDAGVETGPKDNSQHGGGLIIPEIFKVQHKVKRSAVPAGKGALSLTTTLHGDQSFKLLEADKTNPAAGVCADVTVQPDIDTSTSQVSVNVCDITFAVVEECLSAGACDLIPKPNLVTTPAVAKKKREPCACSCSK</sequence>
<organism evidence="2 3">
    <name type="scientific">Pleurodeles waltl</name>
    <name type="common">Iberian ribbed newt</name>
    <dbReference type="NCBI Taxonomy" id="8319"/>
    <lineage>
        <taxon>Eukaryota</taxon>
        <taxon>Metazoa</taxon>
        <taxon>Chordata</taxon>
        <taxon>Craniata</taxon>
        <taxon>Vertebrata</taxon>
        <taxon>Euteleostomi</taxon>
        <taxon>Amphibia</taxon>
        <taxon>Batrachia</taxon>
        <taxon>Caudata</taxon>
        <taxon>Salamandroidea</taxon>
        <taxon>Salamandridae</taxon>
        <taxon>Pleurodelinae</taxon>
        <taxon>Pleurodeles</taxon>
    </lineage>
</organism>
<evidence type="ECO:0000256" key="1">
    <source>
        <dbReference type="SAM" id="MobiDB-lite"/>
    </source>
</evidence>
<comment type="caution">
    <text evidence="2">The sequence shown here is derived from an EMBL/GenBank/DDBJ whole genome shotgun (WGS) entry which is preliminary data.</text>
</comment>
<evidence type="ECO:0000313" key="3">
    <source>
        <dbReference type="Proteomes" id="UP001066276"/>
    </source>
</evidence>
<feature type="region of interest" description="Disordered" evidence="1">
    <location>
        <begin position="69"/>
        <end position="101"/>
    </location>
</feature>
<keyword evidence="3" id="KW-1185">Reference proteome</keyword>
<dbReference type="Proteomes" id="UP001066276">
    <property type="component" value="Chromosome 2_1"/>
</dbReference>
<evidence type="ECO:0000313" key="2">
    <source>
        <dbReference type="EMBL" id="KAJ1204248.1"/>
    </source>
</evidence>
<accession>A0AAV7VV64</accession>
<reference evidence="2" key="1">
    <citation type="journal article" date="2022" name="bioRxiv">
        <title>Sequencing and chromosome-scale assembly of the giantPleurodeles waltlgenome.</title>
        <authorList>
            <person name="Brown T."/>
            <person name="Elewa A."/>
            <person name="Iarovenko S."/>
            <person name="Subramanian E."/>
            <person name="Araus A.J."/>
            <person name="Petzold A."/>
            <person name="Susuki M."/>
            <person name="Suzuki K.-i.T."/>
            <person name="Hayashi T."/>
            <person name="Toyoda A."/>
            <person name="Oliveira C."/>
            <person name="Osipova E."/>
            <person name="Leigh N.D."/>
            <person name="Simon A."/>
            <person name="Yun M.H."/>
        </authorList>
    </citation>
    <scope>NUCLEOTIDE SEQUENCE</scope>
    <source>
        <strain evidence="2">20211129_DDA</strain>
        <tissue evidence="2">Liver</tissue>
    </source>
</reference>
<protein>
    <submittedName>
        <fullName evidence="2">Uncharacterized protein</fullName>
    </submittedName>
</protein>
<proteinExistence type="predicted"/>
<dbReference type="AlphaFoldDB" id="A0AAV7VV64"/>